<feature type="transmembrane region" description="Helical" evidence="1">
    <location>
        <begin position="252"/>
        <end position="272"/>
    </location>
</feature>
<reference evidence="3" key="1">
    <citation type="submission" date="2012-11" db="EMBL/GenBank/DDBJ databases">
        <authorList>
            <person name="Lucero-Rivera Y.E."/>
            <person name="Tovar-Ramirez D."/>
        </authorList>
    </citation>
    <scope>NUCLEOTIDE SEQUENCE [LARGE SCALE GENOMIC DNA]</scope>
    <source>
        <strain evidence="3">Araruama</strain>
    </source>
</reference>
<comment type="caution">
    <text evidence="2">The sequence shown here is derived from an EMBL/GenBank/DDBJ whole genome shotgun (WGS) entry which is preliminary data.</text>
</comment>
<feature type="transmembrane region" description="Helical" evidence="1">
    <location>
        <begin position="23"/>
        <end position="42"/>
    </location>
</feature>
<dbReference type="Proteomes" id="UP000189670">
    <property type="component" value="Unassembled WGS sequence"/>
</dbReference>
<sequence>MGVYDIWLLAYLSIFFRSNEQMLLVKTYLAMFAILIPCWLIFQFMPIPAHALRVLSPELFADIKWIKTQASWIFEPHHGWTYISYFPQKSMHLCLHGIACLLLFFLLVHLIKTRFQLNVTLYGFFFSLILGTLSGCLFFYDWSEKTKFSFVNHHMALIMNVLIPMSLGLLLSNYRKTKKPVFKTFFYSLKITLKNLIQGDQAKLMKTALFFIVLFGFILIARPFGLKLLGLSITLLFGGLLLASKPKMRSHVIVWGGTGLILGIYALISQSIDSSLSIDTLLIQVLKDYPLVGVGPGALPVVSTKYTTTHLTWQSFQTSHCSAWLKIVAESGLLGTGLFLAAIVIFLARMNLMWHKRQSSYNVGWGIGIMMALVGVGLCGMGYGFGNPYIIMPMIAILAACGFLVLHAGHHSSRQAFFYRTISINRKSLHSSAITGGILLMLLTGMIALMISNQYDRPTKDQLNGLTESERIYILKKNIFNASLWHQMAIWYQEKKDNAIDHMNKDLPRADICFEIACYLAPNNHRIMLDAAAYWVFRSKTLNDDVSFRKGNGNIPETQQQGIILFQKKYKTVLKQKPDKIQSVVDAIWQWYSDDTIVLDAIPEKPKYMKQAALKYVLLQKNK</sequence>
<feature type="transmembrane region" description="Helical" evidence="1">
    <location>
        <begin position="360"/>
        <end position="383"/>
    </location>
</feature>
<keyword evidence="1" id="KW-0812">Transmembrane</keyword>
<name>A0A1V1PEP8_9BACT</name>
<feature type="transmembrane region" description="Helical" evidence="1">
    <location>
        <begin position="323"/>
        <end position="348"/>
    </location>
</feature>
<organism evidence="2 3">
    <name type="scientific">Candidatus Magnetoglobus multicellularis str. Araruama</name>
    <dbReference type="NCBI Taxonomy" id="890399"/>
    <lineage>
        <taxon>Bacteria</taxon>
        <taxon>Pseudomonadati</taxon>
        <taxon>Thermodesulfobacteriota</taxon>
        <taxon>Desulfobacteria</taxon>
        <taxon>Desulfobacterales</taxon>
        <taxon>Desulfobacteraceae</taxon>
        <taxon>Candidatus Magnetoglobus</taxon>
    </lineage>
</organism>
<gene>
    <name evidence="2" type="ORF">OMM_01106</name>
</gene>
<feature type="transmembrane region" description="Helical" evidence="1">
    <location>
        <begin position="429"/>
        <end position="451"/>
    </location>
</feature>
<dbReference type="EMBL" id="ATBP01000077">
    <property type="protein sequence ID" value="ETR73243.1"/>
    <property type="molecule type" value="Genomic_DNA"/>
</dbReference>
<feature type="transmembrane region" description="Helical" evidence="1">
    <location>
        <begin position="152"/>
        <end position="171"/>
    </location>
</feature>
<evidence type="ECO:0000313" key="3">
    <source>
        <dbReference type="Proteomes" id="UP000189670"/>
    </source>
</evidence>
<feature type="transmembrane region" description="Helical" evidence="1">
    <location>
        <begin position="204"/>
        <end position="220"/>
    </location>
</feature>
<proteinExistence type="predicted"/>
<evidence type="ECO:0000313" key="2">
    <source>
        <dbReference type="EMBL" id="ETR73243.1"/>
    </source>
</evidence>
<keyword evidence="1" id="KW-0472">Membrane</keyword>
<protein>
    <recommendedName>
        <fullName evidence="4">O-antigen polymerase</fullName>
    </recommendedName>
</protein>
<feature type="transmembrane region" description="Helical" evidence="1">
    <location>
        <begin position="389"/>
        <end position="408"/>
    </location>
</feature>
<evidence type="ECO:0008006" key="4">
    <source>
        <dbReference type="Google" id="ProtNLM"/>
    </source>
</evidence>
<evidence type="ECO:0000256" key="1">
    <source>
        <dbReference type="SAM" id="Phobius"/>
    </source>
</evidence>
<feature type="transmembrane region" description="Helical" evidence="1">
    <location>
        <begin position="226"/>
        <end position="243"/>
    </location>
</feature>
<feature type="transmembrane region" description="Helical" evidence="1">
    <location>
        <begin position="120"/>
        <end position="140"/>
    </location>
</feature>
<keyword evidence="1" id="KW-1133">Transmembrane helix</keyword>
<dbReference type="AlphaFoldDB" id="A0A1V1PEP8"/>
<accession>A0A1V1PEP8</accession>
<feature type="transmembrane region" description="Helical" evidence="1">
    <location>
        <begin position="90"/>
        <end position="108"/>
    </location>
</feature>